<dbReference type="InterPro" id="IPR029057">
    <property type="entry name" value="PRTase-like"/>
</dbReference>
<comment type="caution">
    <text evidence="3">The sequence shown here is derived from an EMBL/GenBank/DDBJ whole genome shotgun (WGS) entry which is preliminary data.</text>
</comment>
<dbReference type="Proteomes" id="UP000231474">
    <property type="component" value="Unassembled WGS sequence"/>
</dbReference>
<accession>A0A2M8L2U9</accession>
<dbReference type="PANTHER" id="PTHR47505:SF1">
    <property type="entry name" value="DNA UTILIZATION PROTEIN YHGH"/>
    <property type="match status" value="1"/>
</dbReference>
<dbReference type="CDD" id="cd06223">
    <property type="entry name" value="PRTases_typeI"/>
    <property type="match status" value="1"/>
</dbReference>
<reference evidence="4" key="1">
    <citation type="submission" date="2017-09" db="EMBL/GenBank/DDBJ databases">
        <title>Depth-based differentiation of microbial function through sediment-hosted aquifers and enrichment of novel symbionts in the deep terrestrial subsurface.</title>
        <authorList>
            <person name="Probst A.J."/>
            <person name="Ladd B."/>
            <person name="Jarett J.K."/>
            <person name="Geller-Mcgrath D.E."/>
            <person name="Sieber C.M.K."/>
            <person name="Emerson J.B."/>
            <person name="Anantharaman K."/>
            <person name="Thomas B.C."/>
            <person name="Malmstrom R."/>
            <person name="Stieglmeier M."/>
            <person name="Klingl A."/>
            <person name="Woyke T."/>
            <person name="Ryan C.M."/>
            <person name="Banfield J.F."/>
        </authorList>
    </citation>
    <scope>NUCLEOTIDE SEQUENCE [LARGE SCALE GENOMIC DNA]</scope>
</reference>
<dbReference type="AlphaFoldDB" id="A0A2M8L2U9"/>
<dbReference type="Gene3D" id="3.40.50.2020">
    <property type="match status" value="1"/>
</dbReference>
<feature type="domain" description="Double zinc ribbon" evidence="2">
    <location>
        <begin position="3"/>
        <end position="54"/>
    </location>
</feature>
<dbReference type="InterPro" id="IPR051910">
    <property type="entry name" value="ComF/GntX_DNA_util-trans"/>
</dbReference>
<name>A0A2M8L2U9_9BACT</name>
<evidence type="ECO:0000313" key="4">
    <source>
        <dbReference type="Proteomes" id="UP000231474"/>
    </source>
</evidence>
<evidence type="ECO:0000259" key="2">
    <source>
        <dbReference type="Pfam" id="PF18912"/>
    </source>
</evidence>
<proteinExistence type="inferred from homology"/>
<dbReference type="PANTHER" id="PTHR47505">
    <property type="entry name" value="DNA UTILIZATION PROTEIN YHGH"/>
    <property type="match status" value="1"/>
</dbReference>
<comment type="similarity">
    <text evidence="1">Belongs to the ComF/GntX family.</text>
</comment>
<organism evidence="3 4">
    <name type="scientific">Candidatus Shapirobacteria bacterium CG10_big_fil_rev_8_21_14_0_10_40_9</name>
    <dbReference type="NCBI Taxonomy" id="1974888"/>
    <lineage>
        <taxon>Bacteria</taxon>
        <taxon>Candidatus Shapironibacteriota</taxon>
    </lineage>
</organism>
<evidence type="ECO:0000256" key="1">
    <source>
        <dbReference type="ARBA" id="ARBA00008007"/>
    </source>
</evidence>
<dbReference type="InterPro" id="IPR000836">
    <property type="entry name" value="PRTase_dom"/>
</dbReference>
<evidence type="ECO:0000313" key="3">
    <source>
        <dbReference type="EMBL" id="PJE67208.1"/>
    </source>
</evidence>
<dbReference type="InterPro" id="IPR044005">
    <property type="entry name" value="DZR_2"/>
</dbReference>
<gene>
    <name evidence="3" type="ORF">COU95_03625</name>
</gene>
<dbReference type="SUPFAM" id="SSF53271">
    <property type="entry name" value="PRTase-like"/>
    <property type="match status" value="1"/>
</dbReference>
<protein>
    <recommendedName>
        <fullName evidence="2">Double zinc ribbon domain-containing protein</fullName>
    </recommendedName>
</protein>
<dbReference type="Pfam" id="PF18912">
    <property type="entry name" value="DZR_2"/>
    <property type="match status" value="1"/>
</dbReference>
<dbReference type="EMBL" id="PFEK01000070">
    <property type="protein sequence ID" value="PJE67208.1"/>
    <property type="molecule type" value="Genomic_DNA"/>
</dbReference>
<sequence>MSILDFLFPKKCLGCSKVGGYFCSDCLNLVSLDPERICPVCERPSIGGQTHPGCLTSTSLDGLTSIFAYKGIIKKGIGKLKYRFVSDLATDLVEVFLASCGEDKTFSDFCLEKHPVLVPIPLHPKREKWRGFSQTKLLGKLISENFGLPFLPDLLQRTKNTRPQVELKGKERQKNVDGVFRVGFTRGRVSHNQCQSKPIVVVPSSVLLFDDVWTSGATLKEAARILKRAGAKKVWGLTLAR</sequence>